<dbReference type="NCBIfam" id="NF006775">
    <property type="entry name" value="PRK09290.2-5"/>
    <property type="match status" value="1"/>
</dbReference>
<dbReference type="CDD" id="cd03884">
    <property type="entry name" value="M20_bAS"/>
    <property type="match status" value="1"/>
</dbReference>
<proteinExistence type="inferred from homology"/>
<dbReference type="InterPro" id="IPR011650">
    <property type="entry name" value="Peptidase_M20_dimer"/>
</dbReference>
<dbReference type="PIRSF" id="PIRSF001235">
    <property type="entry name" value="Amidase_carbamoylase"/>
    <property type="match status" value="1"/>
</dbReference>
<dbReference type="GO" id="GO:0050538">
    <property type="term" value="F:N-carbamoyl-L-amino-acid hydrolase activity"/>
    <property type="evidence" value="ECO:0007669"/>
    <property type="project" value="UniProtKB-EC"/>
</dbReference>
<dbReference type="SUPFAM" id="SSF55031">
    <property type="entry name" value="Bacterial exopeptidase dimerisation domain"/>
    <property type="match status" value="1"/>
</dbReference>
<feature type="domain" description="Peptidase M20 dimerisation" evidence="9">
    <location>
        <begin position="218"/>
        <end position="311"/>
    </location>
</feature>
<keyword evidence="7" id="KW-0862">Zinc</keyword>
<gene>
    <name evidence="10" type="primary">amaB</name>
    <name evidence="10" type="ORF">GLS_c13830</name>
</gene>
<evidence type="ECO:0000256" key="2">
    <source>
        <dbReference type="ARBA" id="ARBA00006153"/>
    </source>
</evidence>
<keyword evidence="6" id="KW-0464">Manganese</keyword>
<feature type="binding site" evidence="8">
    <location>
        <position position="289"/>
    </location>
    <ligand>
        <name>allantoate</name>
        <dbReference type="ChEBI" id="CHEBI:17536"/>
    </ligand>
</feature>
<accession>A0A067Z6I9</accession>
<feature type="binding site" evidence="7">
    <location>
        <position position="81"/>
    </location>
    <ligand>
        <name>Zn(2+)</name>
        <dbReference type="ChEBI" id="CHEBI:29105"/>
        <label>1</label>
    </ligand>
</feature>
<evidence type="ECO:0000256" key="6">
    <source>
        <dbReference type="ARBA" id="ARBA00023211"/>
    </source>
</evidence>
<feature type="binding site" evidence="8">
    <location>
        <position position="216"/>
    </location>
    <ligand>
        <name>allantoate</name>
        <dbReference type="ChEBI" id="CHEBI:17536"/>
    </ligand>
</feature>
<dbReference type="InterPro" id="IPR002933">
    <property type="entry name" value="Peptidase_M20"/>
</dbReference>
<evidence type="ECO:0000256" key="4">
    <source>
        <dbReference type="ARBA" id="ARBA00022723"/>
    </source>
</evidence>
<dbReference type="InterPro" id="IPR036264">
    <property type="entry name" value="Bact_exopeptidase_dim_dom"/>
</dbReference>
<dbReference type="GeneID" id="56905609"/>
<protein>
    <submittedName>
        <fullName evidence="10">N-carbamoyl-L-amino acid hydrolase AmaB</fullName>
        <ecNumber evidence="10">3.5.1.87</ecNumber>
    </submittedName>
</protein>
<dbReference type="RefSeq" id="WP_041111684.1">
    <property type="nucleotide sequence ID" value="NZ_CP004373.1"/>
</dbReference>
<dbReference type="GO" id="GO:0016813">
    <property type="term" value="F:hydrolase activity, acting on carbon-nitrogen (but not peptide) bonds, in linear amidines"/>
    <property type="evidence" value="ECO:0007669"/>
    <property type="project" value="InterPro"/>
</dbReference>
<keyword evidence="5 10" id="KW-0378">Hydrolase</keyword>
<feature type="binding site" evidence="7">
    <location>
        <position position="191"/>
    </location>
    <ligand>
        <name>Zn(2+)</name>
        <dbReference type="ChEBI" id="CHEBI:29105"/>
        <label>1</label>
    </ligand>
</feature>
<feature type="binding site" evidence="8">
    <location>
        <position position="276"/>
    </location>
    <ligand>
        <name>allantoate</name>
        <dbReference type="ChEBI" id="CHEBI:17536"/>
    </ligand>
</feature>
<feature type="binding site" evidence="7">
    <location>
        <position position="127"/>
    </location>
    <ligand>
        <name>Zn(2+)</name>
        <dbReference type="ChEBI" id="CHEBI:29105"/>
        <label>2</label>
    </ligand>
</feature>
<evidence type="ECO:0000259" key="9">
    <source>
        <dbReference type="Pfam" id="PF07687"/>
    </source>
</evidence>
<dbReference type="PANTHER" id="PTHR32494">
    <property type="entry name" value="ALLANTOATE DEIMINASE-RELATED"/>
    <property type="match status" value="1"/>
</dbReference>
<keyword evidence="4 7" id="KW-0479">Metal-binding</keyword>
<dbReference type="InterPro" id="IPR010158">
    <property type="entry name" value="Amidase_Cbmase"/>
</dbReference>
<dbReference type="PANTHER" id="PTHR32494:SF19">
    <property type="entry name" value="ALLANTOATE DEIMINASE-RELATED"/>
    <property type="match status" value="1"/>
</dbReference>
<dbReference type="KEGG" id="goy:GLS_c13830"/>
<organism evidence="10 11">
    <name type="scientific">Gluconobacter oxydans DSM 3504</name>
    <dbReference type="NCBI Taxonomy" id="1288313"/>
    <lineage>
        <taxon>Bacteria</taxon>
        <taxon>Pseudomonadati</taxon>
        <taxon>Pseudomonadota</taxon>
        <taxon>Alphaproteobacteria</taxon>
        <taxon>Acetobacterales</taxon>
        <taxon>Acetobacteraceae</taxon>
        <taxon>Gluconobacter</taxon>
    </lineage>
</organism>
<dbReference type="NCBIfam" id="TIGR01879">
    <property type="entry name" value="hydantase"/>
    <property type="match status" value="1"/>
</dbReference>
<reference evidence="10 11" key="1">
    <citation type="journal article" date="2015" name="Appl. Microbiol. Biotechnol.">
        <title>The consequence of an additional NADH dehydrogenase paralog on the growth of Gluconobacter oxydans DSM3504.</title>
        <authorList>
            <person name="Kostner D."/>
            <person name="Luchterhand B."/>
            <person name="Junker A."/>
            <person name="Volland S."/>
            <person name="Daniel R."/>
            <person name="Buchs J."/>
            <person name="Liebl W."/>
            <person name="Ehrenreich A."/>
        </authorList>
    </citation>
    <scope>NUCLEOTIDE SEQUENCE [LARGE SCALE GENOMIC DNA]</scope>
    <source>
        <strain evidence="10">DSM 3504</strain>
    </source>
</reference>
<dbReference type="Gene3D" id="3.30.70.360">
    <property type="match status" value="1"/>
</dbReference>
<comment type="similarity">
    <text evidence="2">Belongs to the peptidase M20 family.</text>
</comment>
<feature type="binding site" evidence="7">
    <location>
        <position position="384"/>
    </location>
    <ligand>
        <name>Zn(2+)</name>
        <dbReference type="ChEBI" id="CHEBI:29105"/>
        <label>2</label>
    </ligand>
</feature>
<evidence type="ECO:0000256" key="8">
    <source>
        <dbReference type="PIRSR" id="PIRSR001235-2"/>
    </source>
</evidence>
<dbReference type="HOGENOM" id="CLU_024588_6_1_5"/>
<dbReference type="AlphaFoldDB" id="A0A067Z6I9"/>
<dbReference type="Gene3D" id="3.40.630.10">
    <property type="entry name" value="Zn peptidases"/>
    <property type="match status" value="1"/>
</dbReference>
<dbReference type="Pfam" id="PF07687">
    <property type="entry name" value="M20_dimer"/>
    <property type="match status" value="1"/>
</dbReference>
<evidence type="ECO:0000256" key="1">
    <source>
        <dbReference type="ARBA" id="ARBA00001936"/>
    </source>
</evidence>
<comment type="cofactor">
    <cofactor evidence="7">
        <name>Zn(2+)</name>
        <dbReference type="ChEBI" id="CHEBI:29105"/>
    </cofactor>
    <text evidence="7">Binds 2 Zn(2+) ions per subunit.</text>
</comment>
<name>A0A067Z6I9_GLUOY</name>
<evidence type="ECO:0000313" key="10">
    <source>
        <dbReference type="EMBL" id="AHK71280.1"/>
    </source>
</evidence>
<dbReference type="SUPFAM" id="SSF53187">
    <property type="entry name" value="Zn-dependent exopeptidases"/>
    <property type="match status" value="1"/>
</dbReference>
<evidence type="ECO:0000256" key="7">
    <source>
        <dbReference type="PIRSR" id="PIRSR001235-1"/>
    </source>
</evidence>
<comment type="subunit">
    <text evidence="3">Homodimer.</text>
</comment>
<dbReference type="GO" id="GO:0046872">
    <property type="term" value="F:metal ion binding"/>
    <property type="evidence" value="ECO:0007669"/>
    <property type="project" value="UniProtKB-KW"/>
</dbReference>
<evidence type="ECO:0000313" key="11">
    <source>
        <dbReference type="Proteomes" id="UP000031656"/>
    </source>
</evidence>
<feature type="binding site" evidence="7">
    <location>
        <position position="92"/>
    </location>
    <ligand>
        <name>Zn(2+)</name>
        <dbReference type="ChEBI" id="CHEBI:29105"/>
        <label>2</label>
    </ligand>
</feature>
<dbReference type="Proteomes" id="UP000031656">
    <property type="component" value="Chromosome"/>
</dbReference>
<evidence type="ECO:0000256" key="5">
    <source>
        <dbReference type="ARBA" id="ARBA00022801"/>
    </source>
</evidence>
<feature type="binding site" evidence="7">
    <location>
        <position position="92"/>
    </location>
    <ligand>
        <name>Zn(2+)</name>
        <dbReference type="ChEBI" id="CHEBI:29105"/>
        <label>1</label>
    </ligand>
</feature>
<dbReference type="EMBL" id="CP004373">
    <property type="protein sequence ID" value="AHK71280.1"/>
    <property type="molecule type" value="Genomic_DNA"/>
</dbReference>
<dbReference type="EC" id="3.5.1.87" evidence="10"/>
<comment type="cofactor">
    <cofactor evidence="1">
        <name>Mn(2+)</name>
        <dbReference type="ChEBI" id="CHEBI:29035"/>
    </cofactor>
</comment>
<dbReference type="Pfam" id="PF01546">
    <property type="entry name" value="Peptidase_M20"/>
    <property type="match status" value="1"/>
</dbReference>
<evidence type="ECO:0000256" key="3">
    <source>
        <dbReference type="ARBA" id="ARBA00011738"/>
    </source>
</evidence>
<sequence>MTAHGARAVERCRILADVPFSETPGSLFRFWLGPAYQRTLTQVTQWMKEAGLTTRLDAAGSLIGRYEGMTPGAPALMIGSHLDTVRNGGAFDGNLGVMLGIELVSALNEEGMRLPFAIEVMGFGDEEGSRFAAPMICSRAMAGLIESIPENMTDASGITMADAMIRYGLDPARLTEAARRPDELVAYIEPHIEQGPAIESADGEIGVVTAIAAQTRQRVTVTGQSDHAGTTPMTMRQDALTAAAEMILAVERNGASGGTTQVATVGQIDVTPNTSNVIPGEVRFSLDMRAETNEARDAMADAIRTDLRAIADRRGLRITFDTPQYLPAAACAPELVEGLARAVTSVTGRPAQRLLSGAGHDAMAMVDLCPMGMLFIRSPGGLSHHPDETVRVGDVDLAHRALLAFVKEFQS</sequence>